<name>A0A126UYH9_9RHOB</name>
<sequence length="80" mass="8537">MKNSLVISSITLMGIRALGVGVQLATTIFLARNLTLLEMGQFALMYAALGLVRAIGSFGVDQASRMFPAKSRPISPARIL</sequence>
<dbReference type="EMBL" id="CP014327">
    <property type="protein sequence ID" value="AML50947.1"/>
    <property type="molecule type" value="Genomic_DNA"/>
</dbReference>
<dbReference type="Proteomes" id="UP000070371">
    <property type="component" value="Chromosome"/>
</dbReference>
<dbReference type="RefSeq" id="WP_169798716.1">
    <property type="nucleotide sequence ID" value="NZ_CP014327.1"/>
</dbReference>
<evidence type="ECO:0000256" key="1">
    <source>
        <dbReference type="SAM" id="Phobius"/>
    </source>
</evidence>
<evidence type="ECO:0000313" key="3">
    <source>
        <dbReference type="Proteomes" id="UP000070371"/>
    </source>
</evidence>
<dbReference type="KEGG" id="hat:RC74_06370"/>
<keyword evidence="1" id="KW-1133">Transmembrane helix</keyword>
<feature type="transmembrane region" description="Helical" evidence="1">
    <location>
        <begin position="43"/>
        <end position="60"/>
    </location>
</feature>
<proteinExistence type="predicted"/>
<dbReference type="AlphaFoldDB" id="A0A126UYH9"/>
<accession>A0A126UYH9</accession>
<keyword evidence="1" id="KW-0472">Membrane</keyword>
<evidence type="ECO:0000313" key="2">
    <source>
        <dbReference type="EMBL" id="AML50947.1"/>
    </source>
</evidence>
<gene>
    <name evidence="2" type="ORF">RC74_06370</name>
</gene>
<evidence type="ECO:0008006" key="4">
    <source>
        <dbReference type="Google" id="ProtNLM"/>
    </source>
</evidence>
<keyword evidence="1" id="KW-0812">Transmembrane</keyword>
<protein>
    <recommendedName>
        <fullName evidence="4">Major facilitator superfamily (MFS) profile domain-containing protein</fullName>
    </recommendedName>
</protein>
<dbReference type="STRING" id="1579316.RC74_06370"/>
<reference evidence="2 3" key="1">
    <citation type="submission" date="2016-02" db="EMBL/GenBank/DDBJ databases">
        <title>Complete genome sequence of Halocynthiibacter arcticus PAMC 20958t from arctic marine sediment.</title>
        <authorList>
            <person name="Lee Y.M."/>
            <person name="Baek K."/>
            <person name="Lee H.K."/>
            <person name="Shin S.C."/>
        </authorList>
    </citation>
    <scope>NUCLEOTIDE SEQUENCE [LARGE SCALE GENOMIC DNA]</scope>
    <source>
        <strain evidence="2">PAMC 20958</strain>
    </source>
</reference>
<organism evidence="2 3">
    <name type="scientific">Falsihalocynthiibacter arcticus</name>
    <dbReference type="NCBI Taxonomy" id="1579316"/>
    <lineage>
        <taxon>Bacteria</taxon>
        <taxon>Pseudomonadati</taxon>
        <taxon>Pseudomonadota</taxon>
        <taxon>Alphaproteobacteria</taxon>
        <taxon>Rhodobacterales</taxon>
        <taxon>Roseobacteraceae</taxon>
        <taxon>Falsihalocynthiibacter</taxon>
    </lineage>
</organism>
<keyword evidence="3" id="KW-1185">Reference proteome</keyword>